<keyword evidence="1" id="KW-0812">Transmembrane</keyword>
<proteinExistence type="predicted"/>
<name>A0A1B8P7A1_HALEL</name>
<sequence length="85" mass="9391">MLAFFIGNGLMVITGAFGALVYQQADIVDILLAQGFMVLAVLMLFLNIWTTQDNTIYNFSVAGCNLVRTRYRRVVTLIGAMLGQL</sequence>
<evidence type="ECO:0000256" key="1">
    <source>
        <dbReference type="SAM" id="Phobius"/>
    </source>
</evidence>
<dbReference type="GO" id="GO:0015209">
    <property type="term" value="F:cytosine transmembrane transporter activity"/>
    <property type="evidence" value="ECO:0007669"/>
    <property type="project" value="InterPro"/>
</dbReference>
<feature type="transmembrane region" description="Helical" evidence="1">
    <location>
        <begin position="28"/>
        <end position="49"/>
    </location>
</feature>
<dbReference type="AlphaFoldDB" id="A0A1B8P7A1"/>
<protein>
    <submittedName>
        <fullName evidence="2">Cytosine permease</fullName>
    </submittedName>
</protein>
<reference evidence="2" key="1">
    <citation type="submission" date="2016-06" db="EMBL/GenBank/DDBJ databases">
        <title>Genome sequence of halotolerant plant growth promoting strain of Halomonas elongata HEK1 isolated from salterns of Rann of Kutch, Gujarat, India.</title>
        <authorList>
            <person name="Gaba S."/>
            <person name="Singh R.N."/>
            <person name="Abrol S."/>
            <person name="Kaushik R."/>
            <person name="Saxena A.K."/>
        </authorList>
    </citation>
    <scope>NUCLEOTIDE SEQUENCE [LARGE SCALE GENOMIC DNA]</scope>
    <source>
        <strain evidence="2">HEK1</strain>
    </source>
</reference>
<dbReference type="PANTHER" id="PTHR30569:SF0">
    <property type="entry name" value="CYTOSINE PERMEASE"/>
    <property type="match status" value="1"/>
</dbReference>
<comment type="caution">
    <text evidence="2">The sequence shown here is derived from an EMBL/GenBank/DDBJ whole genome shotgun (WGS) entry which is preliminary data.</text>
</comment>
<dbReference type="EMBL" id="MAJD01000001">
    <property type="protein sequence ID" value="OBX38164.1"/>
    <property type="molecule type" value="Genomic_DNA"/>
</dbReference>
<dbReference type="PANTHER" id="PTHR30569">
    <property type="entry name" value="CYTOSINE TRANSPORTER CODB"/>
    <property type="match status" value="1"/>
</dbReference>
<dbReference type="GO" id="GO:0005886">
    <property type="term" value="C:plasma membrane"/>
    <property type="evidence" value="ECO:0007669"/>
    <property type="project" value="TreeGrafter"/>
</dbReference>
<dbReference type="Proteomes" id="UP000092504">
    <property type="component" value="Unassembled WGS sequence"/>
</dbReference>
<dbReference type="InterPro" id="IPR030191">
    <property type="entry name" value="CodB"/>
</dbReference>
<accession>A0A1B8P7A1</accession>
<organism evidence="2">
    <name type="scientific">Halomonas elongata</name>
    <dbReference type="NCBI Taxonomy" id="2746"/>
    <lineage>
        <taxon>Bacteria</taxon>
        <taxon>Pseudomonadati</taxon>
        <taxon>Pseudomonadota</taxon>
        <taxon>Gammaproteobacteria</taxon>
        <taxon>Oceanospirillales</taxon>
        <taxon>Halomonadaceae</taxon>
        <taxon>Halomonas</taxon>
    </lineage>
</organism>
<evidence type="ECO:0000313" key="2">
    <source>
        <dbReference type="EMBL" id="OBX38164.1"/>
    </source>
</evidence>
<keyword evidence="1" id="KW-1133">Transmembrane helix</keyword>
<gene>
    <name evidence="2" type="primary">codB_2</name>
    <name evidence="2" type="ORF">A8U91_02550</name>
</gene>
<keyword evidence="1" id="KW-0472">Membrane</keyword>